<gene>
    <name evidence="2" type="ORF">I5M07_12750</name>
</gene>
<reference evidence="2" key="1">
    <citation type="submission" date="2020-12" db="EMBL/GenBank/DDBJ databases">
        <title>Bacterial novel species Flavobacterium sp. SE-1-e isolated from soil.</title>
        <authorList>
            <person name="Jung H.-Y."/>
        </authorList>
    </citation>
    <scope>NUCLEOTIDE SEQUENCE</scope>
    <source>
        <strain evidence="2">SE-1-e</strain>
    </source>
</reference>
<evidence type="ECO:0000313" key="3">
    <source>
        <dbReference type="Proteomes" id="UP000609172"/>
    </source>
</evidence>
<name>A0A934UKL9_9FLAO</name>
<dbReference type="PANTHER" id="PTHR10900:SF77">
    <property type="entry name" value="FI19380P1"/>
    <property type="match status" value="1"/>
</dbReference>
<dbReference type="PROSITE" id="PS51257">
    <property type="entry name" value="PROKAR_LIPOPROTEIN"/>
    <property type="match status" value="1"/>
</dbReference>
<sequence>MTILKSTYKKILVALVAISWVSCSSPWDDREGSNDPNLNENLNEAIAATPETTTFSQLLIQSGYDKILEASKSYTVFAPTNEAMQLVDAAIINNPETLKQFVANHITLSAYPSVRKNEIDRLQMLSEKYLNFTGTNTIGDAQIVSSDHYAANGIFHVVNKALGPKLNIWEFINSKKETSAMSAFLVSLNDFSIYPEDAEAKETAEAGMYADSLSNSYLKNVYNLNNEKNEYTFFMMEDEGYNAEVDVMKKYLTKTTADSTATYASYFTLRDMALPKAYTKEQLPEEIVSRFGVTYKIDKTQIVGEPVLMSNGVLYIMKKVEVALDKRLVPTIIEGESTKRSSNYPDFNYKILYRDKKDPTLGAPNNGFFKDVSVRSLTVAKFTLGYSAKDFYSTTYKVYWRAINDFDSTVFQQQLQIGRVTSVVDNTNYVSIIKTFDYVPVERNNFKEVYIGEFTLTEARDLQRILLIGNNSTGAGTNSLTLDYLKFEPVIK</sequence>
<protein>
    <submittedName>
        <fullName evidence="2">Fasciclin domain-containing protein</fullName>
    </submittedName>
</protein>
<dbReference type="AlphaFoldDB" id="A0A934UKL9"/>
<dbReference type="Proteomes" id="UP000609172">
    <property type="component" value="Unassembled WGS sequence"/>
</dbReference>
<proteinExistence type="predicted"/>
<dbReference type="SUPFAM" id="SSF82153">
    <property type="entry name" value="FAS1 domain"/>
    <property type="match status" value="1"/>
</dbReference>
<dbReference type="SMART" id="SM00554">
    <property type="entry name" value="FAS1"/>
    <property type="match status" value="1"/>
</dbReference>
<dbReference type="InterPro" id="IPR000782">
    <property type="entry name" value="FAS1_domain"/>
</dbReference>
<dbReference type="InterPro" id="IPR036378">
    <property type="entry name" value="FAS1_dom_sf"/>
</dbReference>
<feature type="domain" description="FAS1" evidence="1">
    <location>
        <begin position="39"/>
        <end position="162"/>
    </location>
</feature>
<dbReference type="PANTHER" id="PTHR10900">
    <property type="entry name" value="PERIOSTIN-RELATED"/>
    <property type="match status" value="1"/>
</dbReference>
<evidence type="ECO:0000313" key="2">
    <source>
        <dbReference type="EMBL" id="MBK0370698.1"/>
    </source>
</evidence>
<keyword evidence="3" id="KW-1185">Reference proteome</keyword>
<dbReference type="Gene3D" id="2.30.180.10">
    <property type="entry name" value="FAS1 domain"/>
    <property type="match status" value="1"/>
</dbReference>
<dbReference type="RefSeq" id="WP_200106829.1">
    <property type="nucleotide sequence ID" value="NZ_JAEHFV010000005.1"/>
</dbReference>
<accession>A0A934UKL9</accession>
<evidence type="ECO:0000259" key="1">
    <source>
        <dbReference type="PROSITE" id="PS50213"/>
    </source>
</evidence>
<dbReference type="InterPro" id="IPR050904">
    <property type="entry name" value="Adhesion/Biosynth-related"/>
</dbReference>
<dbReference type="PROSITE" id="PS50213">
    <property type="entry name" value="FAS1"/>
    <property type="match status" value="1"/>
</dbReference>
<comment type="caution">
    <text evidence="2">The sequence shown here is derived from an EMBL/GenBank/DDBJ whole genome shotgun (WGS) entry which is preliminary data.</text>
</comment>
<dbReference type="Pfam" id="PF02469">
    <property type="entry name" value="Fasciclin"/>
    <property type="match status" value="1"/>
</dbReference>
<dbReference type="EMBL" id="JAEHFV010000005">
    <property type="protein sequence ID" value="MBK0370698.1"/>
    <property type="molecule type" value="Genomic_DNA"/>
</dbReference>
<organism evidence="2 3">
    <name type="scientific">Flavobacterium agrisoli</name>
    <dbReference type="NCBI Taxonomy" id="2793066"/>
    <lineage>
        <taxon>Bacteria</taxon>
        <taxon>Pseudomonadati</taxon>
        <taxon>Bacteroidota</taxon>
        <taxon>Flavobacteriia</taxon>
        <taxon>Flavobacteriales</taxon>
        <taxon>Flavobacteriaceae</taxon>
        <taxon>Flavobacterium</taxon>
    </lineage>
</organism>